<dbReference type="Gene3D" id="3.90.1170.50">
    <property type="entry name" value="Aldehyde oxidase/xanthine dehydrogenase, a/b hammerhead"/>
    <property type="match status" value="1"/>
</dbReference>
<dbReference type="InterPro" id="IPR000674">
    <property type="entry name" value="Ald_Oxase/Xan_DH_a/b"/>
</dbReference>
<accession>A0A4Q1HJT0</accession>
<dbReference type="Gene3D" id="3.30.365.10">
    <property type="entry name" value="Aldehyde oxidase/xanthine dehydrogenase, molybdopterin binding domain"/>
    <property type="match status" value="4"/>
</dbReference>
<dbReference type="PANTHER" id="PTHR47495">
    <property type="entry name" value="ALDEHYDE DEHYDROGENASE"/>
    <property type="match status" value="1"/>
</dbReference>
<keyword evidence="3" id="KW-1185">Reference proteome</keyword>
<evidence type="ECO:0000313" key="2">
    <source>
        <dbReference type="EMBL" id="RXN87876.1"/>
    </source>
</evidence>
<dbReference type="PIRSF" id="PIRSF036389">
    <property type="entry name" value="IOR_B"/>
    <property type="match status" value="1"/>
</dbReference>
<dbReference type="AlphaFoldDB" id="A0A4Q1HJT0"/>
<dbReference type="PROSITE" id="PS51318">
    <property type="entry name" value="TAT"/>
    <property type="match status" value="1"/>
</dbReference>
<dbReference type="EMBL" id="PYAL01000004">
    <property type="protein sequence ID" value="RXN87876.1"/>
    <property type="molecule type" value="Genomic_DNA"/>
</dbReference>
<comment type="caution">
    <text evidence="2">The sequence shown here is derived from an EMBL/GenBank/DDBJ whole genome shotgun (WGS) entry which is preliminary data.</text>
</comment>
<organism evidence="2 3">
    <name type="scientific">Achromobacter aloeverae</name>
    <dbReference type="NCBI Taxonomy" id="1750518"/>
    <lineage>
        <taxon>Bacteria</taxon>
        <taxon>Pseudomonadati</taxon>
        <taxon>Pseudomonadota</taxon>
        <taxon>Betaproteobacteria</taxon>
        <taxon>Burkholderiales</taxon>
        <taxon>Alcaligenaceae</taxon>
        <taxon>Achromobacter</taxon>
    </lineage>
</organism>
<dbReference type="InterPro" id="IPR052516">
    <property type="entry name" value="N-heterocyclic_Hydroxylase"/>
</dbReference>
<name>A0A4Q1HJT0_9BURK</name>
<dbReference type="InterPro" id="IPR008274">
    <property type="entry name" value="AldOxase/xan_DH_MoCoBD1"/>
</dbReference>
<dbReference type="InterPro" id="IPR006311">
    <property type="entry name" value="TAT_signal"/>
</dbReference>
<reference evidence="2 3" key="1">
    <citation type="journal article" date="2017" name="Int. J. Syst. Evol. Microbiol.">
        <title>Achromobacter aloeverae sp. nov., isolated from the root of Aloe vera (L.) Burm.f.</title>
        <authorList>
            <person name="Kuncharoen N."/>
            <person name="Muramatsu Y."/>
            <person name="Shibata C."/>
            <person name="Kamakura Y."/>
            <person name="Nakagawa Y."/>
            <person name="Tanasupawat S."/>
        </authorList>
    </citation>
    <scope>NUCLEOTIDE SEQUENCE [LARGE SCALE GENOMIC DNA]</scope>
    <source>
        <strain evidence="2 3">AVA-1</strain>
    </source>
</reference>
<protein>
    <submittedName>
        <fullName evidence="2">Aldehyde dehydrogenase</fullName>
    </submittedName>
</protein>
<dbReference type="GO" id="GO:0016491">
    <property type="term" value="F:oxidoreductase activity"/>
    <property type="evidence" value="ECO:0007669"/>
    <property type="project" value="InterPro"/>
</dbReference>
<dbReference type="InterPro" id="IPR037165">
    <property type="entry name" value="AldOxase/xan_DH_Mopterin-bd_sf"/>
</dbReference>
<dbReference type="PANTHER" id="PTHR47495:SF1">
    <property type="entry name" value="BLL3820 PROTEIN"/>
    <property type="match status" value="1"/>
</dbReference>
<dbReference type="Pfam" id="PF20256">
    <property type="entry name" value="MoCoBD_2"/>
    <property type="match status" value="2"/>
</dbReference>
<gene>
    <name evidence="2" type="ORF">C7R54_14920</name>
</gene>
<dbReference type="InterPro" id="IPR046867">
    <property type="entry name" value="AldOxase/xan_DH_MoCoBD2"/>
</dbReference>
<dbReference type="OrthoDB" id="6073217at2"/>
<sequence>MTRARIPTPGSARTGADRRIERGAQATVTTGSGAPVDTGRRRLLAAGSITVGFSLLPAVAMAQRAAAGEAASAAAAPGATAPPVPARLPGSLNSTPMLDAWIRLESTGRVTVCTGKAELGTGVRTAFIQIAAEQLDVAPAAITLITADTARTPNEGYTAGSHSLADSGTAILNAAAQAHGLLLDAAAVQLGVARDTLHTEGGQVLAADGRRLAYGAVVAGVDLHRTAAPVSPLKDPRQFQVIGLPLPRVDIPGKVAGGASYVQDMRLPGMLHARVVRQPSYGARLVALDDTAVRALPGVVQVVRDGSYLAVVAHDEWQAIVAMRALAAAARWEESASLPDAASIHAYLMRLPAREIMVADTRAGAAPTGRRLAARYTKPYLTHGSIGPSCALAQFVDGQLTVWTHTQGVFPLRAGLAEMLGLPTERVRCIHVEGSGCYGHNGADDVAADAALIARAVPGQPVRVQWMREQEHTWEPSGPAMVTDVAATLDADGRIVDWEYQVWSNSHNQRIDNAGRLMPTWALARPFTPAPPKPIPMPEGGGDRNSIPLYDLPRMQVRHHFLPDMPLRVSAMRSLGAYMNIFTIESFMDELAQAAGADPVQFRLRHLKDPRARAVVELAARQFGWPGPGSRAPGHGVGFAFAQYKNLMAYMALAVELDVQRETGAVRVHRVVAAVDCGQVVNPDGVRNQVEGGILQSFSWTLHEQLRFDRRRVDSYDWSTYPILRFSGVPARMDVHLIDQPGLPFLGAGEASQGPASAALANALADGLGRRLRDTPLGGARLREGAT</sequence>
<dbReference type="Proteomes" id="UP000290849">
    <property type="component" value="Unassembled WGS sequence"/>
</dbReference>
<dbReference type="RefSeq" id="WP_129151247.1">
    <property type="nucleotide sequence ID" value="NZ_JBHSDO010000011.1"/>
</dbReference>
<evidence type="ECO:0000259" key="1">
    <source>
        <dbReference type="SMART" id="SM01008"/>
    </source>
</evidence>
<evidence type="ECO:0000313" key="3">
    <source>
        <dbReference type="Proteomes" id="UP000290849"/>
    </source>
</evidence>
<feature type="domain" description="Aldehyde oxidase/xanthine dehydrogenase a/b hammerhead" evidence="1">
    <location>
        <begin position="256"/>
        <end position="336"/>
    </location>
</feature>
<dbReference type="SUPFAM" id="SSF56003">
    <property type="entry name" value="Molybdenum cofactor-binding domain"/>
    <property type="match status" value="2"/>
</dbReference>
<dbReference type="Pfam" id="PF02738">
    <property type="entry name" value="MoCoBD_1"/>
    <property type="match status" value="1"/>
</dbReference>
<dbReference type="InterPro" id="IPR012368">
    <property type="entry name" value="OxRdtase_Mopterin-bd_su_IorB"/>
</dbReference>
<proteinExistence type="predicted"/>
<dbReference type="SMART" id="SM01008">
    <property type="entry name" value="Ald_Xan_dh_C"/>
    <property type="match status" value="1"/>
</dbReference>